<dbReference type="InterPro" id="IPR054465">
    <property type="entry name" value="Integrase_p58-like_C"/>
</dbReference>
<dbReference type="OrthoDB" id="6107077at2759"/>
<accession>A0A8S3Q7S9</accession>
<evidence type="ECO:0000259" key="1">
    <source>
        <dbReference type="Pfam" id="PF22938"/>
    </source>
</evidence>
<name>A0A8S3Q7S9_MYTED</name>
<gene>
    <name evidence="2" type="ORF">MEDL_7350</name>
</gene>
<comment type="caution">
    <text evidence="2">The sequence shown here is derived from an EMBL/GenBank/DDBJ whole genome shotgun (WGS) entry which is preliminary data.</text>
</comment>
<feature type="domain" description="Integrase p58-like C-terminal" evidence="1">
    <location>
        <begin position="133"/>
        <end position="166"/>
    </location>
</feature>
<keyword evidence="3" id="KW-1185">Reference proteome</keyword>
<evidence type="ECO:0000313" key="3">
    <source>
        <dbReference type="Proteomes" id="UP000683360"/>
    </source>
</evidence>
<dbReference type="Pfam" id="PF22938">
    <property type="entry name" value="Integrase_p58_C"/>
    <property type="match status" value="1"/>
</dbReference>
<dbReference type="Proteomes" id="UP000683360">
    <property type="component" value="Unassembled WGS sequence"/>
</dbReference>
<sequence>MSKINSTPNESTSLTPNLLMLGREIRFPVEVTQAKVLVQGEVQVNPGDFVCELRERLQKAHSVARKHLSANAQRRKDYYDQKVNLVIYNIFDKVWYLNETKKEGIYNIFDKVWYLNETKKEGISPKLQPLYLGPCLITKKLNEINFQIQLDAKGTRKVINHNKLKPYIGENIPKWMKIVEKQSS</sequence>
<proteinExistence type="predicted"/>
<evidence type="ECO:0000313" key="2">
    <source>
        <dbReference type="EMBL" id="CAG2192107.1"/>
    </source>
</evidence>
<protein>
    <recommendedName>
        <fullName evidence="1">Integrase p58-like C-terminal domain-containing protein</fullName>
    </recommendedName>
</protein>
<reference evidence="2" key="1">
    <citation type="submission" date="2021-03" db="EMBL/GenBank/DDBJ databases">
        <authorList>
            <person name="Bekaert M."/>
        </authorList>
    </citation>
    <scope>NUCLEOTIDE SEQUENCE</scope>
</reference>
<dbReference type="AlphaFoldDB" id="A0A8S3Q7S9"/>
<organism evidence="2 3">
    <name type="scientific">Mytilus edulis</name>
    <name type="common">Blue mussel</name>
    <dbReference type="NCBI Taxonomy" id="6550"/>
    <lineage>
        <taxon>Eukaryota</taxon>
        <taxon>Metazoa</taxon>
        <taxon>Spiralia</taxon>
        <taxon>Lophotrochozoa</taxon>
        <taxon>Mollusca</taxon>
        <taxon>Bivalvia</taxon>
        <taxon>Autobranchia</taxon>
        <taxon>Pteriomorphia</taxon>
        <taxon>Mytilida</taxon>
        <taxon>Mytiloidea</taxon>
        <taxon>Mytilidae</taxon>
        <taxon>Mytilinae</taxon>
        <taxon>Mytilus</taxon>
    </lineage>
</organism>
<dbReference type="EMBL" id="CAJPWZ010000380">
    <property type="protein sequence ID" value="CAG2192107.1"/>
    <property type="molecule type" value="Genomic_DNA"/>
</dbReference>